<sequence length="212" mass="23941">MINTGDRLNGHTFLAKLVTQYALLHKKTIGPAADEYIKQIGLRTGEWIESYYEKGSKTWSVDEYASVIIDLKNNIGGDFYIASVHPDHIVVKANRCPFGEMVMDSPHLCLMTSTVFGGIAARNFGYAKVSLRQRIALGHKGCEVAVYFQPDDREDGQIYEDVPITPENGDPFAWEEETIAMLNYELKKSDEMIQALLEELEELKKKVNHSSH</sequence>
<evidence type="ECO:0000313" key="2">
    <source>
        <dbReference type="EMBL" id="MFC7371064.1"/>
    </source>
</evidence>
<dbReference type="InterPro" id="IPR041359">
    <property type="entry name" value="MetOD1"/>
</dbReference>
<organism evidence="2 3">
    <name type="scientific">Fictibacillus iocasae</name>
    <dbReference type="NCBI Taxonomy" id="2715437"/>
    <lineage>
        <taxon>Bacteria</taxon>
        <taxon>Bacillati</taxon>
        <taxon>Bacillota</taxon>
        <taxon>Bacilli</taxon>
        <taxon>Bacillales</taxon>
        <taxon>Fictibacillaceae</taxon>
        <taxon>Fictibacillus</taxon>
    </lineage>
</organism>
<evidence type="ECO:0000259" key="1">
    <source>
        <dbReference type="Pfam" id="PF18546"/>
    </source>
</evidence>
<dbReference type="RefSeq" id="WP_379747247.1">
    <property type="nucleotide sequence ID" value="NZ_JBHTCP010000009.1"/>
</dbReference>
<comment type="caution">
    <text evidence="2">The sequence shown here is derived from an EMBL/GenBank/DDBJ whole genome shotgun (WGS) entry which is preliminary data.</text>
</comment>
<dbReference type="Proteomes" id="UP001596549">
    <property type="component" value="Unassembled WGS sequence"/>
</dbReference>
<keyword evidence="3" id="KW-1185">Reference proteome</keyword>
<proteinExistence type="predicted"/>
<dbReference type="Pfam" id="PF18546">
    <property type="entry name" value="MetOD1"/>
    <property type="match status" value="1"/>
</dbReference>
<evidence type="ECO:0000313" key="3">
    <source>
        <dbReference type="Proteomes" id="UP001596549"/>
    </source>
</evidence>
<accession>A0ABW2NSP9</accession>
<feature type="domain" description="Metanogen output" evidence="1">
    <location>
        <begin position="62"/>
        <end position="146"/>
    </location>
</feature>
<name>A0ABW2NSP9_9BACL</name>
<dbReference type="EMBL" id="JBHTCP010000009">
    <property type="protein sequence ID" value="MFC7371064.1"/>
    <property type="molecule type" value="Genomic_DNA"/>
</dbReference>
<gene>
    <name evidence="2" type="ORF">ACFQPF_05190</name>
</gene>
<reference evidence="3" key="1">
    <citation type="journal article" date="2019" name="Int. J. Syst. Evol. Microbiol.">
        <title>The Global Catalogue of Microorganisms (GCM) 10K type strain sequencing project: providing services to taxonomists for standard genome sequencing and annotation.</title>
        <authorList>
            <consortium name="The Broad Institute Genomics Platform"/>
            <consortium name="The Broad Institute Genome Sequencing Center for Infectious Disease"/>
            <person name="Wu L."/>
            <person name="Ma J."/>
        </authorList>
    </citation>
    <scope>NUCLEOTIDE SEQUENCE [LARGE SCALE GENOMIC DNA]</scope>
    <source>
        <strain evidence="3">NBRC 106396</strain>
    </source>
</reference>
<protein>
    <submittedName>
        <fullName evidence="2">Methanogen output domain 1-containing protein</fullName>
    </submittedName>
</protein>